<dbReference type="EMBL" id="HBIJ01019852">
    <property type="protein sequence ID" value="CAE0372214.1"/>
    <property type="molecule type" value="Transcribed_RNA"/>
</dbReference>
<accession>A0A7S3K4D3</accession>
<sequence>MQKSLIALSFFIVSTAFTVPSSFQSFRAISLNAHCRNNEFSREKFLLQVSGTALFTALPIDEAFARGRGTQPAMFLRYQPRIAAFGSYLKSDVGKKIADADWTALKADVAADLKKKKGKIGPIYNGESAMSLWAASYSETFITDKSKEMQEKVDEITQFRKSLESIALKGTGDGLAKTGGFFGLGAKPEPKPSDATLQKEAKAALTKAVKAYNDYVEINNVGIPFEINPLETI</sequence>
<keyword evidence="1" id="KW-0732">Signal</keyword>
<name>A0A7S3K4D3_9STRA</name>
<evidence type="ECO:0000313" key="2">
    <source>
        <dbReference type="EMBL" id="CAE0372214.1"/>
    </source>
</evidence>
<proteinExistence type="predicted"/>
<feature type="chain" id="PRO_5030907565" evidence="1">
    <location>
        <begin position="17"/>
        <end position="233"/>
    </location>
</feature>
<dbReference type="AlphaFoldDB" id="A0A7S3K4D3"/>
<reference evidence="2" key="1">
    <citation type="submission" date="2021-01" db="EMBL/GenBank/DDBJ databases">
        <authorList>
            <person name="Corre E."/>
            <person name="Pelletier E."/>
            <person name="Niang G."/>
            <person name="Scheremetjew M."/>
            <person name="Finn R."/>
            <person name="Kale V."/>
            <person name="Holt S."/>
            <person name="Cochrane G."/>
            <person name="Meng A."/>
            <person name="Brown T."/>
            <person name="Cohen L."/>
        </authorList>
    </citation>
    <scope>NUCLEOTIDE SEQUENCE</scope>
    <source>
        <strain evidence="2">CCMP1510</strain>
    </source>
</reference>
<gene>
    <name evidence="2" type="ORF">ALAG00032_LOCUS12997</name>
</gene>
<evidence type="ECO:0000256" key="1">
    <source>
        <dbReference type="SAM" id="SignalP"/>
    </source>
</evidence>
<organism evidence="2">
    <name type="scientific">Aureoumbra lagunensis</name>
    <dbReference type="NCBI Taxonomy" id="44058"/>
    <lineage>
        <taxon>Eukaryota</taxon>
        <taxon>Sar</taxon>
        <taxon>Stramenopiles</taxon>
        <taxon>Ochrophyta</taxon>
        <taxon>Pelagophyceae</taxon>
        <taxon>Pelagomonadales</taxon>
        <taxon>Aureoumbra</taxon>
    </lineage>
</organism>
<feature type="signal peptide" evidence="1">
    <location>
        <begin position="1"/>
        <end position="16"/>
    </location>
</feature>
<protein>
    <submittedName>
        <fullName evidence="2">Uncharacterized protein</fullName>
    </submittedName>
</protein>